<protein>
    <submittedName>
        <fullName evidence="3">Adducin-related protein C1289.14</fullName>
    </submittedName>
</protein>
<dbReference type="GO" id="GO:0005886">
    <property type="term" value="C:plasma membrane"/>
    <property type="evidence" value="ECO:0007669"/>
    <property type="project" value="UniProtKB-SubCell"/>
</dbReference>
<dbReference type="AlphaFoldDB" id="A0A4Y2DEV5"/>
<dbReference type="Pfam" id="PF00596">
    <property type="entry name" value="Aldolase_II"/>
    <property type="match status" value="1"/>
</dbReference>
<sequence>MVFMNLIRPCQSVIHRLSSSRNLSSASRKEINKEIRLRLAAAYRALDSYGLNEGVCNHLSAIAPCSILDENIMLIIPYHLHWSEVTPSNLIEVNEKNEVLVGEGKPETTGFCIHQGVYKKRADVKSIMHTHMPYATALTCLKNPKLKMVHQNSARFHNRVAYDTAYTGLGDFAAEGERLGEVLGQNSVLFMGNHGILTAAEYVDVAFDDMYYLERAAMVQVLAYSTNQEVKEMDERVVAHTSEQILEVLPLYAKRHLDSVVRRLKSRKDFA</sequence>
<proteinExistence type="inferred from homology"/>
<gene>
    <name evidence="3" type="primary">SPBC1289.14</name>
    <name evidence="3" type="ORF">AVEN_10780_1</name>
</gene>
<keyword evidence="4" id="KW-1185">Reference proteome</keyword>
<accession>A0A4Y2DEV5</accession>
<comment type="similarity">
    <text evidence="1">Belongs to the aldolase class II family. Adducin subfamily.</text>
</comment>
<name>A0A4Y2DEV5_ARAVE</name>
<dbReference type="OrthoDB" id="3238794at2759"/>
<feature type="domain" description="Class II aldolase/adducin N-terminal" evidence="2">
    <location>
        <begin position="37"/>
        <end position="221"/>
    </location>
</feature>
<dbReference type="PANTHER" id="PTHR10672">
    <property type="entry name" value="ADDUCIN"/>
    <property type="match status" value="1"/>
</dbReference>
<evidence type="ECO:0000313" key="3">
    <source>
        <dbReference type="EMBL" id="GBM14769.1"/>
    </source>
</evidence>
<organism evidence="3 4">
    <name type="scientific">Araneus ventricosus</name>
    <name type="common">Orbweaver spider</name>
    <name type="synonym">Epeira ventricosa</name>
    <dbReference type="NCBI Taxonomy" id="182803"/>
    <lineage>
        <taxon>Eukaryota</taxon>
        <taxon>Metazoa</taxon>
        <taxon>Ecdysozoa</taxon>
        <taxon>Arthropoda</taxon>
        <taxon>Chelicerata</taxon>
        <taxon>Arachnida</taxon>
        <taxon>Araneae</taxon>
        <taxon>Araneomorphae</taxon>
        <taxon>Entelegynae</taxon>
        <taxon>Araneoidea</taxon>
        <taxon>Araneidae</taxon>
        <taxon>Araneus</taxon>
    </lineage>
</organism>
<dbReference type="PANTHER" id="PTHR10672:SF21">
    <property type="entry name" value="CLASS II ALDOLASE_ADDUCIN N-TERMINAL DOMAIN-CONTAINING PROTEIN"/>
    <property type="match status" value="1"/>
</dbReference>
<evidence type="ECO:0000259" key="2">
    <source>
        <dbReference type="SMART" id="SM01007"/>
    </source>
</evidence>
<evidence type="ECO:0000256" key="1">
    <source>
        <dbReference type="ARBA" id="ARBA00006274"/>
    </source>
</evidence>
<dbReference type="GO" id="GO:0051015">
    <property type="term" value="F:actin filament binding"/>
    <property type="evidence" value="ECO:0007669"/>
    <property type="project" value="TreeGrafter"/>
</dbReference>
<dbReference type="EMBL" id="BGPR01000348">
    <property type="protein sequence ID" value="GBM14769.1"/>
    <property type="molecule type" value="Genomic_DNA"/>
</dbReference>
<dbReference type="InterPro" id="IPR001303">
    <property type="entry name" value="Aldolase_II/adducin_N"/>
</dbReference>
<dbReference type="GO" id="GO:0005856">
    <property type="term" value="C:cytoskeleton"/>
    <property type="evidence" value="ECO:0007669"/>
    <property type="project" value="TreeGrafter"/>
</dbReference>
<dbReference type="InterPro" id="IPR051017">
    <property type="entry name" value="Aldolase-II_Adducin_sf"/>
</dbReference>
<evidence type="ECO:0000313" key="4">
    <source>
        <dbReference type="Proteomes" id="UP000499080"/>
    </source>
</evidence>
<dbReference type="Gene3D" id="3.40.225.10">
    <property type="entry name" value="Class II aldolase/adducin N-terminal domain"/>
    <property type="match status" value="1"/>
</dbReference>
<dbReference type="SUPFAM" id="SSF53639">
    <property type="entry name" value="AraD/HMP-PK domain-like"/>
    <property type="match status" value="1"/>
</dbReference>
<reference evidence="3 4" key="1">
    <citation type="journal article" date="2019" name="Sci. Rep.">
        <title>Orb-weaving spider Araneus ventricosus genome elucidates the spidroin gene catalogue.</title>
        <authorList>
            <person name="Kono N."/>
            <person name="Nakamura H."/>
            <person name="Ohtoshi R."/>
            <person name="Moran D.A.P."/>
            <person name="Shinohara A."/>
            <person name="Yoshida Y."/>
            <person name="Fujiwara M."/>
            <person name="Mori M."/>
            <person name="Tomita M."/>
            <person name="Arakawa K."/>
        </authorList>
    </citation>
    <scope>NUCLEOTIDE SEQUENCE [LARGE SCALE GENOMIC DNA]</scope>
</reference>
<dbReference type="SMART" id="SM01007">
    <property type="entry name" value="Aldolase_II"/>
    <property type="match status" value="1"/>
</dbReference>
<dbReference type="Proteomes" id="UP000499080">
    <property type="component" value="Unassembled WGS sequence"/>
</dbReference>
<dbReference type="InterPro" id="IPR036409">
    <property type="entry name" value="Aldolase_II/adducin_N_sf"/>
</dbReference>
<comment type="caution">
    <text evidence="3">The sequence shown here is derived from an EMBL/GenBank/DDBJ whole genome shotgun (WGS) entry which is preliminary data.</text>
</comment>